<dbReference type="AlphaFoldDB" id="A0A2R8ZFJ5"/>
<keyword evidence="2" id="KW-1185">Reference proteome</keyword>
<accession>A0A2R8ZFJ5</accession>
<evidence type="ECO:0000313" key="1">
    <source>
        <dbReference type="Ensembl" id="ENSPPAP00000003783.1"/>
    </source>
</evidence>
<reference evidence="1 2" key="1">
    <citation type="journal article" date="2012" name="Nature">
        <title>The bonobo genome compared with the chimpanzee and human genomes.</title>
        <authorList>
            <person name="Prufer K."/>
            <person name="Munch K."/>
            <person name="Hellmann I."/>
            <person name="Akagi K."/>
            <person name="Miller J.R."/>
            <person name="Walenz B."/>
            <person name="Koren S."/>
            <person name="Sutton G."/>
            <person name="Kodira C."/>
            <person name="Winer R."/>
            <person name="Knight J.R."/>
            <person name="Mullikin J.C."/>
            <person name="Meader S.J."/>
            <person name="Ponting C.P."/>
            <person name="Lunter G."/>
            <person name="Higashino S."/>
            <person name="Hobolth A."/>
            <person name="Dutheil J."/>
            <person name="Karakoc E."/>
            <person name="Alkan C."/>
            <person name="Sajjadian S."/>
            <person name="Catacchio C.R."/>
            <person name="Ventura M."/>
            <person name="Marques-Bonet T."/>
            <person name="Eichler E.E."/>
            <person name="Andre C."/>
            <person name="Atencia R."/>
            <person name="Mugisha L."/>
            <person name="Junhold J."/>
            <person name="Patterson N."/>
            <person name="Siebauer M."/>
            <person name="Good J.M."/>
            <person name="Fischer A."/>
            <person name="Ptak S.E."/>
            <person name="Lachmann M."/>
            <person name="Symer D.E."/>
            <person name="Mailund T."/>
            <person name="Schierup M.H."/>
            <person name="Andres A.M."/>
            <person name="Kelso J."/>
            <person name="Paabo S."/>
        </authorList>
    </citation>
    <scope>NUCLEOTIDE SEQUENCE [LARGE SCALE GENOMIC DNA]</scope>
</reference>
<organism evidence="1 2">
    <name type="scientific">Pan paniscus</name>
    <name type="common">Pygmy chimpanzee</name>
    <name type="synonym">Bonobo</name>
    <dbReference type="NCBI Taxonomy" id="9597"/>
    <lineage>
        <taxon>Eukaryota</taxon>
        <taxon>Metazoa</taxon>
        <taxon>Chordata</taxon>
        <taxon>Craniata</taxon>
        <taxon>Vertebrata</taxon>
        <taxon>Euteleostomi</taxon>
        <taxon>Mammalia</taxon>
        <taxon>Eutheria</taxon>
        <taxon>Euarchontoglires</taxon>
        <taxon>Primates</taxon>
        <taxon>Haplorrhini</taxon>
        <taxon>Catarrhini</taxon>
        <taxon>Hominidae</taxon>
        <taxon>Pan</taxon>
    </lineage>
</organism>
<dbReference type="Ensembl" id="ENSPPAT00000017440.1">
    <property type="protein sequence ID" value="ENSPPAP00000003783.1"/>
    <property type="gene ID" value="ENSPPAG00000015929.1"/>
</dbReference>
<dbReference type="GeneTree" id="ENSGT00910000147847"/>
<evidence type="ECO:0000313" key="2">
    <source>
        <dbReference type="Proteomes" id="UP000240080"/>
    </source>
</evidence>
<reference evidence="1" key="3">
    <citation type="submission" date="2025-09" db="UniProtKB">
        <authorList>
            <consortium name="Ensembl"/>
        </authorList>
    </citation>
    <scope>IDENTIFICATION</scope>
</reference>
<proteinExistence type="predicted"/>
<dbReference type="EMBL" id="AJFE02075787">
    <property type="status" value="NOT_ANNOTATED_CDS"/>
    <property type="molecule type" value="Genomic_DNA"/>
</dbReference>
<sequence>MSQASGPKPSVVPATPICFPSHKLSSQATLPLHYSPSAKPHLVWPGLPQGPWPLCLASLSSPLLSQRPVAAPVLPLPRPLMASHCSCSKIHVLHCHLESSQHCLLVQTHLLHLSISLTGLPSVP</sequence>
<name>A0A2R8ZFJ5_PANPA</name>
<dbReference type="OMA" id="HLVWPGL"/>
<dbReference type="Proteomes" id="UP000240080">
    <property type="component" value="Chromosome 5"/>
</dbReference>
<reference evidence="1" key="2">
    <citation type="submission" date="2025-08" db="UniProtKB">
        <authorList>
            <consortium name="Ensembl"/>
        </authorList>
    </citation>
    <scope>IDENTIFICATION</scope>
</reference>
<protein>
    <submittedName>
        <fullName evidence="1">Uncharacterized protein</fullName>
    </submittedName>
</protein>